<organism evidence="3 4">
    <name type="scientific">Flavobacterium akiainvivens</name>
    <dbReference type="NCBI Taxonomy" id="1202724"/>
    <lineage>
        <taxon>Bacteria</taxon>
        <taxon>Pseudomonadati</taxon>
        <taxon>Bacteroidota</taxon>
        <taxon>Flavobacteriia</taxon>
        <taxon>Flavobacteriales</taxon>
        <taxon>Flavobacteriaceae</taxon>
        <taxon>Flavobacterium</taxon>
    </lineage>
</organism>
<evidence type="ECO:0000259" key="2">
    <source>
        <dbReference type="Pfam" id="PF02517"/>
    </source>
</evidence>
<dbReference type="EMBL" id="LIYD01000005">
    <property type="protein sequence ID" value="KOS04921.1"/>
    <property type="molecule type" value="Genomic_DNA"/>
</dbReference>
<dbReference type="AlphaFoldDB" id="A0A0M8MF28"/>
<feature type="transmembrane region" description="Helical" evidence="1">
    <location>
        <begin position="107"/>
        <end position="128"/>
    </location>
</feature>
<dbReference type="GO" id="GO:0004175">
    <property type="term" value="F:endopeptidase activity"/>
    <property type="evidence" value="ECO:0007669"/>
    <property type="project" value="UniProtKB-ARBA"/>
</dbReference>
<gene>
    <name evidence="3" type="ORF">AM493_01875</name>
</gene>
<keyword evidence="1" id="KW-0472">Membrane</keyword>
<feature type="transmembrane region" description="Helical" evidence="1">
    <location>
        <begin position="180"/>
        <end position="197"/>
    </location>
</feature>
<comment type="caution">
    <text evidence="3">The sequence shown here is derived from an EMBL/GenBank/DDBJ whole genome shotgun (WGS) entry which is preliminary data.</text>
</comment>
<feature type="transmembrane region" description="Helical" evidence="1">
    <location>
        <begin position="230"/>
        <end position="247"/>
    </location>
</feature>
<name>A0A0M8MF28_9FLAO</name>
<evidence type="ECO:0000313" key="4">
    <source>
        <dbReference type="Proteomes" id="UP000037755"/>
    </source>
</evidence>
<accession>A0A0M8MF28</accession>
<dbReference type="GO" id="GO:0080120">
    <property type="term" value="P:CAAX-box protein maturation"/>
    <property type="evidence" value="ECO:0007669"/>
    <property type="project" value="UniProtKB-ARBA"/>
</dbReference>
<feature type="transmembrane region" description="Helical" evidence="1">
    <location>
        <begin position="140"/>
        <end position="159"/>
    </location>
</feature>
<dbReference type="Pfam" id="PF02517">
    <property type="entry name" value="Rce1-like"/>
    <property type="match status" value="1"/>
</dbReference>
<reference evidence="3 4" key="1">
    <citation type="submission" date="2015-08" db="EMBL/GenBank/DDBJ databases">
        <title>Whole genome sequence of Flavobacterium akiainvivens IK-1T, from decaying Wikstroemia oahuensis, an endemic Hawaiian shrub.</title>
        <authorList>
            <person name="Wan X."/>
            <person name="Hou S."/>
            <person name="Saito J."/>
            <person name="Donachie S."/>
        </authorList>
    </citation>
    <scope>NUCLEOTIDE SEQUENCE [LARGE SCALE GENOMIC DNA]</scope>
    <source>
        <strain evidence="3 4">IK-1</strain>
    </source>
</reference>
<sequence>MFIEQAFRPKNYFGKYLLGSLIIIAFSTIGQLPMVMAVAAKALKSGRGMPTSENEIYGFFDANVTLSLLLISFVFALIGVIIAVRALHSQKMKEIITSRPKIAWGRFFFAFGVWGAFTVVTTAISYFLSPETFVLQFEPVNFLILCCIAIPLIPIQTSVEELVFRGYLMQGFGLLAKNRWFPLVMTSLIFGGLHFMNPEVDKMGPVVITYYVLTGLALGIMTLMDEGTELALGFHAANNLFAALLVTSDYSVLQTYSVLKDTSEPSAGIDVILPAVIIYPIVLYIFAKKYKWVGWKEKLSGNIKPIEAA</sequence>
<feature type="domain" description="CAAX prenyl protease 2/Lysostaphin resistance protein A-like" evidence="2">
    <location>
        <begin position="145"/>
        <end position="241"/>
    </location>
</feature>
<feature type="transmembrane region" description="Helical" evidence="1">
    <location>
        <begin position="267"/>
        <end position="287"/>
    </location>
</feature>
<feature type="transmembrane region" description="Helical" evidence="1">
    <location>
        <begin position="64"/>
        <end position="87"/>
    </location>
</feature>
<dbReference type="PATRIC" id="fig|1202724.3.peg.380"/>
<keyword evidence="1" id="KW-0812">Transmembrane</keyword>
<dbReference type="STRING" id="1202724.AM493_01875"/>
<dbReference type="PANTHER" id="PTHR39430">
    <property type="entry name" value="MEMBRANE-ASSOCIATED PROTEASE-RELATED"/>
    <property type="match status" value="1"/>
</dbReference>
<dbReference type="RefSeq" id="WP_054405974.1">
    <property type="nucleotide sequence ID" value="NZ_FOYA01000004.1"/>
</dbReference>
<dbReference type="Proteomes" id="UP000037755">
    <property type="component" value="Unassembled WGS sequence"/>
</dbReference>
<dbReference type="PANTHER" id="PTHR39430:SF1">
    <property type="entry name" value="PROTEASE"/>
    <property type="match status" value="1"/>
</dbReference>
<protein>
    <submittedName>
        <fullName evidence="3">Abortive phage infection protein</fullName>
    </submittedName>
</protein>
<proteinExistence type="predicted"/>
<dbReference type="InterPro" id="IPR003675">
    <property type="entry name" value="Rce1/LyrA-like_dom"/>
</dbReference>
<evidence type="ECO:0000313" key="3">
    <source>
        <dbReference type="EMBL" id="KOS04921.1"/>
    </source>
</evidence>
<dbReference type="OrthoDB" id="2806188at2"/>
<evidence type="ECO:0000256" key="1">
    <source>
        <dbReference type="SAM" id="Phobius"/>
    </source>
</evidence>
<feature type="transmembrane region" description="Helical" evidence="1">
    <location>
        <begin position="203"/>
        <end position="223"/>
    </location>
</feature>
<keyword evidence="4" id="KW-1185">Reference proteome</keyword>
<keyword evidence="1" id="KW-1133">Transmembrane helix</keyword>